<dbReference type="AlphaFoldDB" id="A0A3R9PGA8"/>
<dbReference type="InterPro" id="IPR014729">
    <property type="entry name" value="Rossmann-like_a/b/a_fold"/>
</dbReference>
<evidence type="ECO:0000313" key="16">
    <source>
        <dbReference type="EMBL" id="RSN73629.1"/>
    </source>
</evidence>
<evidence type="ECO:0000256" key="12">
    <source>
        <dbReference type="ARBA" id="ARBA00055630"/>
    </source>
</evidence>
<dbReference type="Proteomes" id="UP000316217">
    <property type="component" value="Unassembled WGS sequence"/>
</dbReference>
<keyword evidence="4 16" id="KW-0436">Ligase</keyword>
<protein>
    <recommendedName>
        <fullName evidence="9">Valine--tRNA ligase</fullName>
        <ecNumber evidence="2">6.1.1.9</ecNumber>
    </recommendedName>
    <alternativeName>
        <fullName evidence="10">Valyl-tRNA synthetase</fullName>
    </alternativeName>
</protein>
<evidence type="ECO:0000256" key="9">
    <source>
        <dbReference type="ARBA" id="ARBA00024407"/>
    </source>
</evidence>
<dbReference type="InterPro" id="IPR009080">
    <property type="entry name" value="tRNAsynth_Ia_anticodon-bd"/>
</dbReference>
<dbReference type="EMBL" id="RXII01000066">
    <property type="protein sequence ID" value="RZN61810.1"/>
    <property type="molecule type" value="Genomic_DNA"/>
</dbReference>
<comment type="function">
    <text evidence="12">Catalyzes the attachment of valine to tRNA(Val). As ValRS can inadvertently accommodate and process structurally similar amino acids such as threonine, to avoid such errors, it has a 'posttransfer' editing activity that hydrolyzes mischarged Thr-tRNA(Val) in a tRNA-dependent manner.</text>
</comment>
<evidence type="ECO:0000256" key="3">
    <source>
        <dbReference type="ARBA" id="ARBA00022490"/>
    </source>
</evidence>
<dbReference type="FunFam" id="3.40.50.620:FF:000192">
    <property type="entry name" value="Valine--tRNA ligase"/>
    <property type="match status" value="1"/>
</dbReference>
<evidence type="ECO:0000256" key="5">
    <source>
        <dbReference type="ARBA" id="ARBA00022741"/>
    </source>
</evidence>
<dbReference type="GO" id="GO:0004832">
    <property type="term" value="F:valine-tRNA ligase activity"/>
    <property type="evidence" value="ECO:0007669"/>
    <property type="project" value="UniProtKB-EC"/>
</dbReference>
<gene>
    <name evidence="16" type="ORF">D6D85_10205</name>
    <name evidence="17" type="ORF">EF810_04240</name>
</gene>
<dbReference type="PRINTS" id="PR00986">
    <property type="entry name" value="TRNASYNTHVAL"/>
</dbReference>
<keyword evidence="3" id="KW-0963">Cytoplasm</keyword>
<accession>A0A3R9PGA8</accession>
<evidence type="ECO:0000313" key="18">
    <source>
        <dbReference type="Proteomes" id="UP000277582"/>
    </source>
</evidence>
<keyword evidence="18" id="KW-1185">Reference proteome</keyword>
<feature type="domain" description="Methionyl/Valyl/Leucyl/Isoleucyl-tRNA synthetase anticodon-binding" evidence="15">
    <location>
        <begin position="606"/>
        <end position="749"/>
    </location>
</feature>
<dbReference type="SUPFAM" id="SSF47323">
    <property type="entry name" value="Anticodon-binding domain of a subclass of class I aminoacyl-tRNA synthetases"/>
    <property type="match status" value="1"/>
</dbReference>
<name>A0A3R9PGA8_9CREN</name>
<dbReference type="GO" id="GO:0005524">
    <property type="term" value="F:ATP binding"/>
    <property type="evidence" value="ECO:0007669"/>
    <property type="project" value="UniProtKB-KW"/>
</dbReference>
<dbReference type="NCBIfam" id="NF009687">
    <property type="entry name" value="PRK13208.1"/>
    <property type="match status" value="1"/>
</dbReference>
<evidence type="ECO:0000259" key="15">
    <source>
        <dbReference type="Pfam" id="PF08264"/>
    </source>
</evidence>
<keyword evidence="7" id="KW-0648">Protein biosynthesis</keyword>
<evidence type="ECO:0000313" key="19">
    <source>
        <dbReference type="Proteomes" id="UP000316217"/>
    </source>
</evidence>
<dbReference type="PANTHER" id="PTHR11946:SF93">
    <property type="entry name" value="VALINE--TRNA LIGASE, CHLOROPLASTIC_MITOCHONDRIAL 2"/>
    <property type="match status" value="1"/>
</dbReference>
<dbReference type="PANTHER" id="PTHR11946">
    <property type="entry name" value="VALYL-TRNA SYNTHETASES"/>
    <property type="match status" value="1"/>
</dbReference>
<evidence type="ECO:0000256" key="2">
    <source>
        <dbReference type="ARBA" id="ARBA00013169"/>
    </source>
</evidence>
<dbReference type="Pfam" id="PF08264">
    <property type="entry name" value="Anticodon_1"/>
    <property type="match status" value="1"/>
</dbReference>
<dbReference type="CDD" id="cd07962">
    <property type="entry name" value="Anticodon_Ia_Val"/>
    <property type="match status" value="1"/>
</dbReference>
<dbReference type="Gene3D" id="3.40.50.620">
    <property type="entry name" value="HUPs"/>
    <property type="match status" value="2"/>
</dbReference>
<dbReference type="InterPro" id="IPR033705">
    <property type="entry name" value="Anticodon_Ia_Val"/>
</dbReference>
<dbReference type="GO" id="GO:0005829">
    <property type="term" value="C:cytosol"/>
    <property type="evidence" value="ECO:0007669"/>
    <property type="project" value="TreeGrafter"/>
</dbReference>
<keyword evidence="5" id="KW-0547">Nucleotide-binding</keyword>
<reference evidence="16 18" key="1">
    <citation type="submission" date="2018-10" db="EMBL/GenBank/DDBJ databases">
        <title>Co-occurring genomic capacity for anaerobic methane metabolism and dissimilatory sulfite reduction discovered in the Korarchaeota.</title>
        <authorList>
            <person name="Mckay L.J."/>
            <person name="Dlakic M."/>
            <person name="Fields M.W."/>
            <person name="Delmont T.O."/>
            <person name="Eren A.M."/>
            <person name="Jay Z.J."/>
            <person name="Klingelsmith K.B."/>
            <person name="Rusch D.B."/>
            <person name="Inskeep W.P."/>
        </authorList>
    </citation>
    <scope>NUCLEOTIDE SEQUENCE [LARGE SCALE GENOMIC DNA]</scope>
    <source>
        <strain evidence="16 18">MDKW</strain>
    </source>
</reference>
<evidence type="ECO:0000256" key="13">
    <source>
        <dbReference type="ARBA" id="ARBA00061452"/>
    </source>
</evidence>
<evidence type="ECO:0000256" key="4">
    <source>
        <dbReference type="ARBA" id="ARBA00022598"/>
    </source>
</evidence>
<reference evidence="17 19" key="2">
    <citation type="journal article" date="2019" name="Nat. Microbiol.">
        <title>Wide diversity of methane and short-chain alkane metabolisms in uncultured archaea.</title>
        <authorList>
            <person name="Borrel G."/>
            <person name="Adam P.S."/>
            <person name="McKay L.J."/>
            <person name="Chen L.X."/>
            <person name="Sierra-Garcia I.N."/>
            <person name="Sieber C.M."/>
            <person name="Letourneur Q."/>
            <person name="Ghozlane A."/>
            <person name="Andersen G.L."/>
            <person name="Li W.J."/>
            <person name="Hallam S.J."/>
            <person name="Muyzer G."/>
            <person name="de Oliveira V.M."/>
            <person name="Inskeep W.P."/>
            <person name="Banfield J.F."/>
            <person name="Gribaldo S."/>
        </authorList>
    </citation>
    <scope>NUCLEOTIDE SEQUENCE [LARGE SCALE GENOMIC DNA]</scope>
    <source>
        <strain evidence="17">NM4</strain>
    </source>
</reference>
<dbReference type="SUPFAM" id="SSF52374">
    <property type="entry name" value="Nucleotidylyl transferase"/>
    <property type="match status" value="1"/>
</dbReference>
<dbReference type="OrthoDB" id="23906at2157"/>
<evidence type="ECO:0000313" key="17">
    <source>
        <dbReference type="EMBL" id="RZN61810.1"/>
    </source>
</evidence>
<dbReference type="GO" id="GO:0006438">
    <property type="term" value="P:valyl-tRNA aminoacylation"/>
    <property type="evidence" value="ECO:0007669"/>
    <property type="project" value="InterPro"/>
</dbReference>
<comment type="caution">
    <text evidence="16">The sequence shown here is derived from an EMBL/GenBank/DDBJ whole genome shotgun (WGS) entry which is preliminary data.</text>
</comment>
<dbReference type="InterPro" id="IPR002303">
    <property type="entry name" value="Valyl-tRNA_ligase"/>
</dbReference>
<dbReference type="SUPFAM" id="SSF50677">
    <property type="entry name" value="ValRS/IleRS/LeuRS editing domain"/>
    <property type="match status" value="1"/>
</dbReference>
<comment type="catalytic activity">
    <reaction evidence="11">
        <text>tRNA(Val) + L-valine + ATP = L-valyl-tRNA(Val) + AMP + diphosphate</text>
        <dbReference type="Rhea" id="RHEA:10704"/>
        <dbReference type="Rhea" id="RHEA-COMP:9672"/>
        <dbReference type="Rhea" id="RHEA-COMP:9708"/>
        <dbReference type="ChEBI" id="CHEBI:30616"/>
        <dbReference type="ChEBI" id="CHEBI:33019"/>
        <dbReference type="ChEBI" id="CHEBI:57762"/>
        <dbReference type="ChEBI" id="CHEBI:78442"/>
        <dbReference type="ChEBI" id="CHEBI:78537"/>
        <dbReference type="ChEBI" id="CHEBI:456215"/>
        <dbReference type="EC" id="6.1.1.9"/>
    </reaction>
</comment>
<evidence type="ECO:0000256" key="6">
    <source>
        <dbReference type="ARBA" id="ARBA00022840"/>
    </source>
</evidence>
<sequence>MEPKIKEKHWSPDLELEIQKIWQETGLYKFSRRKGKVFSIDTPPPYASGKWHIAAAIHYAQIDMIARTMRMMGYDVYFPFGVDRNGLPVEVEVEKKNGINMFSTPREEFLRLCKEYLDEAEKDIISISKRLGLSADFDSYFQTDSVLWRTQTQRTFIEAFKKGLVYEDVRPNNYCPRCRTTLADAEVEYKEMESILVYLRFSEKESRRSVVIATTRPELLPACAAVIYNPKDDRYKDLLGKTLITPLGDEVIVLEHPSADPNFGTGIMMVCSYGDYDDVRLFRELGLKPKIIMNEDGTLNELAGKYAGMRTDEARKAILEDLKDYIEKAEKILHRTPVCWRCKTPIEIVPMKEYYLKQKDFLDELKQKVLSKAKFYPEWSVNYWLDWVNSIETDWPISRRRYYGTEIPVWYCKSCGKPALPEPGGYYRPWKEDPPFDTCPHCGSKAGFVGEDRVFDTWMDSSISPLVYNGYGWNEELFKELGQSDLRPQGKDIVRTWLHYTLLRTYHATGEPAFKHIWLSGMGLDANGRPMHKSLGNIIYPWPLLEKYGADAIRLAGASEAHHGSDFRISEARIAGAFKFLQKLWNVSRFISSFPFPEKASLSPTDIWILGELNKTVEIALEGYKKFDFFDPATSARHFVWEVFAPHYVEMVKWRAYGQGSEEEAISAWWTLHTSLRYILRILAPITPHITDVIWRRIYGGTVHEESLPEPKKEWETDYAKLGDRLMEFNSYVWKIKKERGISFKESVSLSIPEELKPFEKDLRALHNIK</sequence>
<evidence type="ECO:0000256" key="1">
    <source>
        <dbReference type="ARBA" id="ARBA00004496"/>
    </source>
</evidence>
<evidence type="ECO:0000256" key="11">
    <source>
        <dbReference type="ARBA" id="ARBA00047552"/>
    </source>
</evidence>
<keyword evidence="6" id="KW-0067">ATP-binding</keyword>
<evidence type="ECO:0000256" key="10">
    <source>
        <dbReference type="ARBA" id="ARBA00029936"/>
    </source>
</evidence>
<organism evidence="16 18">
    <name type="scientific">Candidatus Methanodesulfokora washburnensis</name>
    <dbReference type="NCBI Taxonomy" id="2478471"/>
    <lineage>
        <taxon>Archaea</taxon>
        <taxon>Thermoproteota</taxon>
        <taxon>Candidatus Korarchaeia</taxon>
        <taxon>Candidatus Korarchaeia incertae sedis</taxon>
        <taxon>Candidatus Methanodesulfokora</taxon>
    </lineage>
</organism>
<dbReference type="EMBL" id="RCOS01000113">
    <property type="protein sequence ID" value="RSN73629.1"/>
    <property type="molecule type" value="Genomic_DNA"/>
</dbReference>
<dbReference type="InterPro" id="IPR013155">
    <property type="entry name" value="M/V/L/I-tRNA-synth_anticd-bd"/>
</dbReference>
<proteinExistence type="inferred from homology"/>
<dbReference type="Gene3D" id="1.10.730.10">
    <property type="entry name" value="Isoleucyl-tRNA Synthetase, Domain 1"/>
    <property type="match status" value="1"/>
</dbReference>
<dbReference type="InterPro" id="IPR009008">
    <property type="entry name" value="Val/Leu/Ile-tRNA-synth_edit"/>
</dbReference>
<keyword evidence="8" id="KW-0030">Aminoacyl-tRNA synthetase</keyword>
<dbReference type="GO" id="GO:0002161">
    <property type="term" value="F:aminoacyl-tRNA deacylase activity"/>
    <property type="evidence" value="ECO:0007669"/>
    <property type="project" value="InterPro"/>
</dbReference>
<dbReference type="InterPro" id="IPR002300">
    <property type="entry name" value="aa-tRNA-synth_Ia"/>
</dbReference>
<evidence type="ECO:0000259" key="14">
    <source>
        <dbReference type="Pfam" id="PF00133"/>
    </source>
</evidence>
<dbReference type="RefSeq" id="WP_125671869.1">
    <property type="nucleotide sequence ID" value="NZ_RCOS01000113.1"/>
</dbReference>
<comment type="similarity">
    <text evidence="13">Belongs to the class-I aminoacyl-tRNA synthetase family. ValS type 2 subfamily.</text>
</comment>
<evidence type="ECO:0000256" key="7">
    <source>
        <dbReference type="ARBA" id="ARBA00022917"/>
    </source>
</evidence>
<dbReference type="Pfam" id="PF00133">
    <property type="entry name" value="tRNA-synt_1"/>
    <property type="match status" value="1"/>
</dbReference>
<comment type="subcellular location">
    <subcellularLocation>
        <location evidence="1">Cytoplasm</location>
    </subcellularLocation>
</comment>
<dbReference type="EC" id="6.1.1.9" evidence="2"/>
<feature type="domain" description="Aminoacyl-tRNA synthetase class Ia" evidence="14">
    <location>
        <begin position="18"/>
        <end position="569"/>
    </location>
</feature>
<evidence type="ECO:0000256" key="8">
    <source>
        <dbReference type="ARBA" id="ARBA00023146"/>
    </source>
</evidence>
<dbReference type="Proteomes" id="UP000277582">
    <property type="component" value="Unassembled WGS sequence"/>
</dbReference>